<keyword evidence="4" id="KW-1185">Reference proteome</keyword>
<sequence length="158" mass="15790">MTVGRGGPGRIAAARRGHPVCAAAVAVLLGSAVVLTGCTGTHGRPSVTTHGATSTSAPRASASLGPAADGGARENAIGQATMTAPGHFRYIVAAGDTPFAIAGRFGVCMADLYGSNPGLDGHQSDLYVGQRLTIARVKGPYHDAADCLSGDNESDAYP</sequence>
<dbReference type="SUPFAM" id="SSF54106">
    <property type="entry name" value="LysM domain"/>
    <property type="match status" value="1"/>
</dbReference>
<accession>A0A5B8M330</accession>
<dbReference type="Gene3D" id="3.10.350.10">
    <property type="entry name" value="LysM domain"/>
    <property type="match status" value="1"/>
</dbReference>
<dbReference type="Pfam" id="PF01476">
    <property type="entry name" value="LysM"/>
    <property type="match status" value="1"/>
</dbReference>
<feature type="domain" description="LysM" evidence="2">
    <location>
        <begin position="88"/>
        <end position="134"/>
    </location>
</feature>
<organism evidence="3 4">
    <name type="scientific">Humibacter ginsenosidimutans</name>
    <dbReference type="NCBI Taxonomy" id="2599293"/>
    <lineage>
        <taxon>Bacteria</taxon>
        <taxon>Bacillati</taxon>
        <taxon>Actinomycetota</taxon>
        <taxon>Actinomycetes</taxon>
        <taxon>Micrococcales</taxon>
        <taxon>Microbacteriaceae</taxon>
        <taxon>Humibacter</taxon>
    </lineage>
</organism>
<dbReference type="InterPro" id="IPR036779">
    <property type="entry name" value="LysM_dom_sf"/>
</dbReference>
<protein>
    <submittedName>
        <fullName evidence="3">LysM peptidoglycan-binding domain-containing protein</fullName>
    </submittedName>
</protein>
<name>A0A5B8M330_9MICO</name>
<dbReference type="SMART" id="SM00257">
    <property type="entry name" value="LysM"/>
    <property type="match status" value="1"/>
</dbReference>
<dbReference type="EMBL" id="CP042305">
    <property type="protein sequence ID" value="QDZ14561.1"/>
    <property type="molecule type" value="Genomic_DNA"/>
</dbReference>
<feature type="compositionally biased region" description="Low complexity" evidence="1">
    <location>
        <begin position="52"/>
        <end position="63"/>
    </location>
</feature>
<dbReference type="Proteomes" id="UP000320216">
    <property type="component" value="Chromosome"/>
</dbReference>
<dbReference type="AlphaFoldDB" id="A0A5B8M330"/>
<reference evidence="3 4" key="1">
    <citation type="submission" date="2019-07" db="EMBL/GenBank/DDBJ databases">
        <title>Full genome sequence of Humibacter sp. WJ7-1.</title>
        <authorList>
            <person name="Im W.-T."/>
        </authorList>
    </citation>
    <scope>NUCLEOTIDE SEQUENCE [LARGE SCALE GENOMIC DNA]</scope>
    <source>
        <strain evidence="3 4">WJ7-1</strain>
    </source>
</reference>
<gene>
    <name evidence="3" type="ORF">FPZ11_07140</name>
</gene>
<dbReference type="InterPro" id="IPR018392">
    <property type="entry name" value="LysM"/>
</dbReference>
<feature type="region of interest" description="Disordered" evidence="1">
    <location>
        <begin position="43"/>
        <end position="71"/>
    </location>
</feature>
<evidence type="ECO:0000256" key="1">
    <source>
        <dbReference type="SAM" id="MobiDB-lite"/>
    </source>
</evidence>
<dbReference type="OrthoDB" id="5123816at2"/>
<proteinExistence type="predicted"/>
<evidence type="ECO:0000313" key="3">
    <source>
        <dbReference type="EMBL" id="QDZ14561.1"/>
    </source>
</evidence>
<dbReference type="KEGG" id="huw:FPZ11_07140"/>
<dbReference type="PROSITE" id="PS51782">
    <property type="entry name" value="LYSM"/>
    <property type="match status" value="1"/>
</dbReference>
<dbReference type="RefSeq" id="WP_146319585.1">
    <property type="nucleotide sequence ID" value="NZ_CP042305.1"/>
</dbReference>
<dbReference type="CDD" id="cd00118">
    <property type="entry name" value="LysM"/>
    <property type="match status" value="1"/>
</dbReference>
<evidence type="ECO:0000259" key="2">
    <source>
        <dbReference type="PROSITE" id="PS51782"/>
    </source>
</evidence>
<evidence type="ECO:0000313" key="4">
    <source>
        <dbReference type="Proteomes" id="UP000320216"/>
    </source>
</evidence>